<organism evidence="1 2">
    <name type="scientific">Pseudomonas citrulli</name>
    <dbReference type="NCBI Taxonomy" id="3064347"/>
    <lineage>
        <taxon>Bacteria</taxon>
        <taxon>Pseudomonadati</taxon>
        <taxon>Pseudomonadota</taxon>
        <taxon>Gammaproteobacteria</taxon>
        <taxon>Pseudomonadales</taxon>
        <taxon>Pseudomonadaceae</taxon>
        <taxon>Pseudomonas</taxon>
    </lineage>
</organism>
<evidence type="ECO:0000313" key="1">
    <source>
        <dbReference type="EMBL" id="MDO7898475.1"/>
    </source>
</evidence>
<evidence type="ECO:0000313" key="2">
    <source>
        <dbReference type="Proteomes" id="UP001228019"/>
    </source>
</evidence>
<dbReference type="EMBL" id="JAUQOP010000024">
    <property type="protein sequence ID" value="MDO7898475.1"/>
    <property type="molecule type" value="Genomic_DNA"/>
</dbReference>
<dbReference type="Pfam" id="PF14859">
    <property type="entry name" value="Colicin_M"/>
    <property type="match status" value="1"/>
</dbReference>
<reference evidence="1 2" key="1">
    <citation type="submission" date="2023-07" db="EMBL/GenBank/DDBJ databases">
        <title>Identification of four novel Pseudomonas species associated with bacterial leaf spot of cucurbits.</title>
        <authorList>
            <person name="Fullem K.R."/>
        </authorList>
    </citation>
    <scope>NUCLEOTIDE SEQUENCE [LARGE SCALE GENOMIC DNA]</scope>
    <source>
        <strain evidence="1 2">K18</strain>
    </source>
</reference>
<comment type="caution">
    <text evidence="1">The sequence shown here is derived from an EMBL/GenBank/DDBJ whole genome shotgun (WGS) entry which is preliminary data.</text>
</comment>
<dbReference type="RefSeq" id="WP_304555176.1">
    <property type="nucleotide sequence ID" value="NZ_JAUQOP010000024.1"/>
</dbReference>
<dbReference type="InterPro" id="IPR028056">
    <property type="entry name" value="Colicin_M"/>
</dbReference>
<dbReference type="Gene3D" id="3.30.450.400">
    <property type="entry name" value="Colicin M, catalytic domain"/>
    <property type="match status" value="1"/>
</dbReference>
<dbReference type="Proteomes" id="UP001228019">
    <property type="component" value="Unassembled WGS sequence"/>
</dbReference>
<keyword evidence="2" id="KW-1185">Reference proteome</keyword>
<sequence length="313" mass="35208">MKQNGIDLPPTQVNGTWRGSLGGYWSTDGIIIDGTYIFPPPQPDVLTEDDDFYITDLIKTQTGLDDFTFNLKVLDKAVNHKNAYGAIKDIWQIVERERGWVDPHWRINDVFFKNKAICFSLADALERSGFTSREAIIAIANSKYARSTTYKLETPKLSGGTFSPVKALAHYLWGKGKKLEVDINTIGLQVREHKLPLLQQTIENTKSPGTYHLVDPKIAYDTGKDSLITGAYLGRITLRVEGDFTRHQDTSWQFLGTVKAYHDIYDFNKSDRPLALEQMTTAGRALPGKGYPINISGEHKIHLIGKGFKTPNF</sequence>
<accession>A0ABT9C0Z2</accession>
<gene>
    <name evidence="1" type="ORF">Q6A48_16455</name>
</gene>
<proteinExistence type="predicted"/>
<protein>
    <submittedName>
        <fullName evidence="1">Lipid II-degrading bacteriocin</fullName>
    </submittedName>
</protein>
<name>A0ABT9C0Z2_9PSED</name>